<organism evidence="2">
    <name type="scientific">Cyprideis torosa</name>
    <dbReference type="NCBI Taxonomy" id="163714"/>
    <lineage>
        <taxon>Eukaryota</taxon>
        <taxon>Metazoa</taxon>
        <taxon>Ecdysozoa</taxon>
        <taxon>Arthropoda</taxon>
        <taxon>Crustacea</taxon>
        <taxon>Oligostraca</taxon>
        <taxon>Ostracoda</taxon>
        <taxon>Podocopa</taxon>
        <taxon>Podocopida</taxon>
        <taxon>Cytherocopina</taxon>
        <taxon>Cytheroidea</taxon>
        <taxon>Cytherideidae</taxon>
        <taxon>Cyprideis</taxon>
    </lineage>
</organism>
<reference evidence="2" key="1">
    <citation type="submission" date="2020-11" db="EMBL/GenBank/DDBJ databases">
        <authorList>
            <person name="Tran Van P."/>
        </authorList>
    </citation>
    <scope>NUCLEOTIDE SEQUENCE</scope>
</reference>
<name>A0A7R8W1L7_9CRUS</name>
<dbReference type="AlphaFoldDB" id="A0A7R8W1L7"/>
<dbReference type="EMBL" id="OB660157">
    <property type="protein sequence ID" value="CAD7223137.1"/>
    <property type="molecule type" value="Genomic_DNA"/>
</dbReference>
<evidence type="ECO:0000313" key="2">
    <source>
        <dbReference type="EMBL" id="CAD7223137.1"/>
    </source>
</evidence>
<proteinExistence type="predicted"/>
<protein>
    <submittedName>
        <fullName evidence="2">Uncharacterized protein</fullName>
    </submittedName>
</protein>
<accession>A0A7R8W1L7</accession>
<feature type="compositionally biased region" description="Low complexity" evidence="1">
    <location>
        <begin position="45"/>
        <end position="55"/>
    </location>
</feature>
<feature type="region of interest" description="Disordered" evidence="1">
    <location>
        <begin position="39"/>
        <end position="62"/>
    </location>
</feature>
<sequence length="371" mass="36288">MGSIAASTVALGSGPSDSSLLALQNASLLQSALESLAKTTPSPSPLLLDPNSLAPSPRPLPHFLTSRMPGTAGTPSPAAAALRGNAVLQRHRLQQNAATLASLRAASPVLASAANPAALMNPYAAICSMGGVGSILNRPQAIPGATGFQATLSANPLAYYDPLIFAAAAQSAAAAAVLGSSSQPQHQQQQAALAMAAAINGYPAPSSSPGASKLPSASTPTSLPSSPSAPNPSSFLSNQQASYATLSANPNAAAAARAAYANLAAVQAQAQAQPVSSASAAAAASNAVAVAQAQQVAAAQQAAAIAQAAQAQVPSAASLAAAGYPAAALGTPYNPADPSSFLPSVSSSGGIGPMAGYQALYRNAYSRFAPY</sequence>
<gene>
    <name evidence="2" type="ORF">CTOB1V02_LOCUS1131</name>
</gene>
<evidence type="ECO:0000256" key="1">
    <source>
        <dbReference type="SAM" id="MobiDB-lite"/>
    </source>
</evidence>
<feature type="region of interest" description="Disordered" evidence="1">
    <location>
        <begin position="206"/>
        <end position="236"/>
    </location>
</feature>